<dbReference type="AlphaFoldDB" id="A0A6C2YKG5"/>
<dbReference type="EMBL" id="LR586016">
    <property type="protein sequence ID" value="VIP01603.1"/>
    <property type="molecule type" value="Genomic_DNA"/>
</dbReference>
<dbReference type="EMBL" id="LR593887">
    <property type="protein sequence ID" value="VTR98898.1"/>
    <property type="molecule type" value="Genomic_DNA"/>
</dbReference>
<sequence length="624" mass="69519">MSRAPRKRAGKIVGDAEDSQPAVSEPSPELQALADKWVAAWPDALAIWSRFTKLSDPRWCFTEDEEAAEKLSGSFAMIRLIDQAVVISLRQIHEQGLHDFAREILAHEIGHHIFVPADLLDQGRLIGETRRGLMDRTEFAPIVANLYADLLINDRLVREHGLNVAGVYQRIRGKETPTPLWQLYLRIYEILWSMPRDSLASQPIPPAMELDASLGARLIRFFARDWLDGAAKFAVLCWPYLPEYLGPPGMAVGRLGGFCDTLGSGEGAVEVPAGLVQGDGRPVKHPRYDPNLGGLAELEEPDDDAAKKEKPLLDQVGYGDRFDPTGNQRGQCREPFEYGQILRALGMELNDHDIAVRYYRERAIPYLVPFPVRWMPRAADPLPEGLELWDIGEALEQVDWLESVRHHPMIIPGITTRQRHWGQTEGSDREKRPVNLDLYVDCSGSMPNPQRAFSPPALAGAIIALSALRVGAAVQATLWSGARQFETTGGFVHDERLILRILTGYLGGATAFPIHILRDTYASRTPSDRPAHVLIVSDEGVTTMFNNDERGKPGRKVTREALARAGAGGTMVLNLYGDWKDDPQLVEANQHGWQIHRVVTLDELVPFAQAFARQRYSQEGDRGA</sequence>
<reference evidence="2" key="1">
    <citation type="submission" date="2019-04" db="EMBL/GenBank/DDBJ databases">
        <authorList>
            <consortium name="Science for Life Laboratories"/>
        </authorList>
    </citation>
    <scope>NUCLEOTIDE SEQUENCE</scope>
    <source>
        <strain evidence="2">MBLW1</strain>
    </source>
</reference>
<keyword evidence="3" id="KW-1185">Reference proteome</keyword>
<name>A0A6C2YKG5_9BACT</name>
<feature type="region of interest" description="Disordered" evidence="1">
    <location>
        <begin position="1"/>
        <end position="25"/>
    </location>
</feature>
<gene>
    <name evidence="2" type="ORF">GMBLW1_23570</name>
</gene>
<dbReference type="InParanoid" id="A0A6C2YKG5"/>
<evidence type="ECO:0000256" key="1">
    <source>
        <dbReference type="SAM" id="MobiDB-lite"/>
    </source>
</evidence>
<dbReference type="Proteomes" id="UP000464378">
    <property type="component" value="Chromosome"/>
</dbReference>
<evidence type="ECO:0008006" key="4">
    <source>
        <dbReference type="Google" id="ProtNLM"/>
    </source>
</evidence>
<accession>A0A6C2YKG5</accession>
<feature type="compositionally biased region" description="Basic residues" evidence="1">
    <location>
        <begin position="1"/>
        <end position="10"/>
    </location>
</feature>
<organism evidence="2">
    <name type="scientific">Tuwongella immobilis</name>
    <dbReference type="NCBI Taxonomy" id="692036"/>
    <lineage>
        <taxon>Bacteria</taxon>
        <taxon>Pseudomonadati</taxon>
        <taxon>Planctomycetota</taxon>
        <taxon>Planctomycetia</taxon>
        <taxon>Gemmatales</taxon>
        <taxon>Gemmataceae</taxon>
        <taxon>Tuwongella</taxon>
    </lineage>
</organism>
<dbReference type="KEGG" id="tim:GMBLW1_23570"/>
<feature type="region of interest" description="Disordered" evidence="1">
    <location>
        <begin position="280"/>
        <end position="306"/>
    </location>
</feature>
<evidence type="ECO:0000313" key="3">
    <source>
        <dbReference type="Proteomes" id="UP000464378"/>
    </source>
</evidence>
<evidence type="ECO:0000313" key="2">
    <source>
        <dbReference type="EMBL" id="VIP01603.1"/>
    </source>
</evidence>
<dbReference type="RefSeq" id="WP_197740662.1">
    <property type="nucleotide sequence ID" value="NZ_LR593887.1"/>
</dbReference>
<proteinExistence type="predicted"/>
<protein>
    <recommendedName>
        <fullName evidence="4">VWA domain-containing protein</fullName>
    </recommendedName>
</protein>